<feature type="repeat" description="TPR" evidence="8">
    <location>
        <begin position="563"/>
        <end position="596"/>
    </location>
</feature>
<keyword evidence="4" id="KW-0548">Nucleotidyltransferase</keyword>
<evidence type="ECO:0000256" key="8">
    <source>
        <dbReference type="PROSITE-ProRule" id="PRU00339"/>
    </source>
</evidence>
<dbReference type="Pfam" id="PF13181">
    <property type="entry name" value="TPR_8"/>
    <property type="match status" value="1"/>
</dbReference>
<dbReference type="SMART" id="SM00028">
    <property type="entry name" value="TPR"/>
    <property type="match status" value="11"/>
</dbReference>
<dbReference type="EMBL" id="CAJOBR010000845">
    <property type="protein sequence ID" value="CAF4552845.1"/>
    <property type="molecule type" value="Genomic_DNA"/>
</dbReference>
<dbReference type="Pfam" id="PF01129">
    <property type="entry name" value="ART"/>
    <property type="match status" value="1"/>
</dbReference>
<feature type="repeat" description="TPR" evidence="8">
    <location>
        <begin position="646"/>
        <end position="679"/>
    </location>
</feature>
<dbReference type="AlphaFoldDB" id="A0A817SGE4"/>
<dbReference type="Gene3D" id="1.25.40.10">
    <property type="entry name" value="Tetratricopeptide repeat domain"/>
    <property type="match status" value="5"/>
</dbReference>
<evidence type="ECO:0000256" key="6">
    <source>
        <dbReference type="ARBA" id="ARBA00022803"/>
    </source>
</evidence>
<feature type="repeat" description="TPR" evidence="8">
    <location>
        <begin position="730"/>
        <end position="763"/>
    </location>
</feature>
<dbReference type="EMBL" id="CAJNYT010000008">
    <property type="protein sequence ID" value="CAF3297439.1"/>
    <property type="molecule type" value="Genomic_DNA"/>
</dbReference>
<reference evidence="10" key="1">
    <citation type="submission" date="2021-02" db="EMBL/GenBank/DDBJ databases">
        <authorList>
            <person name="Nowell W R."/>
        </authorList>
    </citation>
    <scope>NUCLEOTIDE SEQUENCE</scope>
</reference>
<evidence type="ECO:0000313" key="10">
    <source>
        <dbReference type="EMBL" id="CAF3297439.1"/>
    </source>
</evidence>
<evidence type="ECO:0000313" key="11">
    <source>
        <dbReference type="EMBL" id="CAF4552845.1"/>
    </source>
</evidence>
<evidence type="ECO:0000256" key="4">
    <source>
        <dbReference type="ARBA" id="ARBA00022695"/>
    </source>
</evidence>
<dbReference type="InterPro" id="IPR019734">
    <property type="entry name" value="TPR_rpt"/>
</dbReference>
<evidence type="ECO:0000313" key="12">
    <source>
        <dbReference type="Proteomes" id="UP000663872"/>
    </source>
</evidence>
<dbReference type="Pfam" id="PF13424">
    <property type="entry name" value="TPR_12"/>
    <property type="match status" value="2"/>
</dbReference>
<comment type="catalytic activity">
    <reaction evidence="7 9">
        <text>L-arginyl-[protein] + NAD(+) = N(omega)-(ADP-D-ribosyl)-L-arginyl-[protein] + nicotinamide + H(+)</text>
        <dbReference type="Rhea" id="RHEA:19149"/>
        <dbReference type="Rhea" id="RHEA-COMP:10532"/>
        <dbReference type="Rhea" id="RHEA-COMP:15087"/>
        <dbReference type="ChEBI" id="CHEBI:15378"/>
        <dbReference type="ChEBI" id="CHEBI:17154"/>
        <dbReference type="ChEBI" id="CHEBI:29965"/>
        <dbReference type="ChEBI" id="CHEBI:57540"/>
        <dbReference type="ChEBI" id="CHEBI:142554"/>
        <dbReference type="EC" id="2.4.2.31"/>
    </reaction>
</comment>
<dbReference type="Pfam" id="PF13176">
    <property type="entry name" value="TPR_7"/>
    <property type="match status" value="1"/>
</dbReference>
<comment type="caution">
    <text evidence="10">The sequence shown here is derived from an EMBL/GenBank/DDBJ whole genome shotgun (WGS) entry which is preliminary data.</text>
</comment>
<dbReference type="PANTHER" id="PTHR45641">
    <property type="entry name" value="TETRATRICOPEPTIDE REPEAT PROTEIN (AFU_ORTHOLOGUE AFUA_6G03870)"/>
    <property type="match status" value="1"/>
</dbReference>
<accession>A0A817SGE4</accession>
<dbReference type="Proteomes" id="UP000663872">
    <property type="component" value="Unassembled WGS sequence"/>
</dbReference>
<comment type="similarity">
    <text evidence="1 9">Belongs to the Arg-specific ADP-ribosyltransferase family.</text>
</comment>
<keyword evidence="3 9" id="KW-0808">Transferase</keyword>
<proteinExistence type="inferred from homology"/>
<keyword evidence="6 8" id="KW-0802">TPR repeat</keyword>
<keyword evidence="5" id="KW-0677">Repeat</keyword>
<evidence type="ECO:0000256" key="3">
    <source>
        <dbReference type="ARBA" id="ARBA00022679"/>
    </source>
</evidence>
<dbReference type="PROSITE" id="PS50005">
    <property type="entry name" value="TPR"/>
    <property type="match status" value="5"/>
</dbReference>
<dbReference type="Proteomes" id="UP000663848">
    <property type="component" value="Unassembled WGS sequence"/>
</dbReference>
<dbReference type="PROSITE" id="PS51996">
    <property type="entry name" value="TR_MART"/>
    <property type="match status" value="1"/>
</dbReference>
<evidence type="ECO:0000256" key="7">
    <source>
        <dbReference type="ARBA" id="ARBA00047597"/>
    </source>
</evidence>
<dbReference type="PANTHER" id="PTHR45641:SF19">
    <property type="entry name" value="NEPHROCYSTIN-3"/>
    <property type="match status" value="1"/>
</dbReference>
<dbReference type="SUPFAM" id="SSF56399">
    <property type="entry name" value="ADP-ribosylation"/>
    <property type="match status" value="1"/>
</dbReference>
<keyword evidence="9" id="KW-0521">NADP</keyword>
<name>A0A817SGE4_9BILA</name>
<feature type="repeat" description="TPR" evidence="8">
    <location>
        <begin position="437"/>
        <end position="470"/>
    </location>
</feature>
<dbReference type="InterPro" id="IPR000768">
    <property type="entry name" value="ART"/>
</dbReference>
<evidence type="ECO:0000256" key="5">
    <source>
        <dbReference type="ARBA" id="ARBA00022737"/>
    </source>
</evidence>
<keyword evidence="2 9" id="KW-0328">Glycosyltransferase</keyword>
<dbReference type="SUPFAM" id="SSF48452">
    <property type="entry name" value="TPR-like"/>
    <property type="match status" value="2"/>
</dbReference>
<evidence type="ECO:0000256" key="2">
    <source>
        <dbReference type="ARBA" id="ARBA00022676"/>
    </source>
</evidence>
<dbReference type="EC" id="2.4.2.31" evidence="9"/>
<dbReference type="GO" id="GO:0106274">
    <property type="term" value="F:NAD+-protein-arginine ADP-ribosyltransferase activity"/>
    <property type="evidence" value="ECO:0007669"/>
    <property type="project" value="UniProtKB-EC"/>
</dbReference>
<dbReference type="InterPro" id="IPR011990">
    <property type="entry name" value="TPR-like_helical_dom_sf"/>
</dbReference>
<keyword evidence="9" id="KW-0520">NAD</keyword>
<organism evidence="10 12">
    <name type="scientific">Rotaria socialis</name>
    <dbReference type="NCBI Taxonomy" id="392032"/>
    <lineage>
        <taxon>Eukaryota</taxon>
        <taxon>Metazoa</taxon>
        <taxon>Spiralia</taxon>
        <taxon>Gnathifera</taxon>
        <taxon>Rotifera</taxon>
        <taxon>Eurotatoria</taxon>
        <taxon>Bdelloidea</taxon>
        <taxon>Philodinida</taxon>
        <taxon>Philodinidae</taxon>
        <taxon>Rotaria</taxon>
    </lineage>
</organism>
<evidence type="ECO:0000256" key="9">
    <source>
        <dbReference type="RuleBase" id="RU361228"/>
    </source>
</evidence>
<protein>
    <recommendedName>
        <fullName evidence="9">NAD(P)(+)--arginine ADP-ribosyltransferase</fullName>
        <ecNumber evidence="9">2.4.2.31</ecNumber>
    </recommendedName>
    <alternativeName>
        <fullName evidence="9">Mono(ADP-ribosyl)transferase</fullName>
    </alternativeName>
</protein>
<feature type="repeat" description="TPR" evidence="8">
    <location>
        <begin position="772"/>
        <end position="805"/>
    </location>
</feature>
<dbReference type="Gene3D" id="3.90.176.10">
    <property type="entry name" value="Toxin ADP-ribosyltransferase, Chain A, domain 1"/>
    <property type="match status" value="1"/>
</dbReference>
<dbReference type="GO" id="GO:0016779">
    <property type="term" value="F:nucleotidyltransferase activity"/>
    <property type="evidence" value="ECO:0007669"/>
    <property type="project" value="UniProtKB-KW"/>
</dbReference>
<gene>
    <name evidence="10" type="ORF">GRG538_LOCUS261</name>
    <name evidence="11" type="ORF">QYT958_LOCUS8433</name>
</gene>
<evidence type="ECO:0000256" key="1">
    <source>
        <dbReference type="ARBA" id="ARBA00009558"/>
    </source>
</evidence>
<sequence>MQRRQLMPRDYLVIWLSEHIDLINEDNITEFKELQKVVRNLYTCANYDTCFDRIIEHEHEKVIFILSAPIEKVRVRQIHDMPQIYSIYIYRKTITSYEGWKTEFSKIQVIGTDIKSICEALQKTIWQPNQSSTSISFLTSSDDGSEQTLEDLDPIFMYTELLKEIILNTQYNTKNRRDFIEFLRAENRTDANRLKMIDIFEKNDPPRSSISWYTYDILFYDLANSSLRNFNVEKIIKSSFFLSSLHRQLEDLHKQRVNLGHGKFYVYRGQILSKDDFNKLQEGALISFNSFLSTSEEESVASGYAESNANAPENGVGVLFRMLIDPNIPSTPFARIKNISQFYDEQEVLFSMQAVFRIRKIQEYPKNSAVRQVDLDLTPDKDPQLCKLKNFIREEIDGKTDWDRLGKLLIKIGQYSEAEKWYTTQLKQISSDRNAVDDIEYYLGIAKLEQGEYQDAASFFKKSLEITRHSSSKGPALLAGIHSMIGSAYKGMGDYLKALESYEIAYDIFKLNPHCNGHLFGSLCNQIGAVYHDMGQYVEALNYYEIARDTYKIILPSNHPILASTYNNIGELYRCLGNYSKALDSHKLALEIDKKSLPHNHVDLATSLNNIGIVYEKMKDYMNAMYYHTSAREIFEKLDYKHPGLANSYHNIAEVYRQLGKYSNALEYFEKGLEICQKTLDSHHPSLAISYQCIGAVHTSMKNYSTALEFLVKGQKTLENSQHETNPALVDIYKTIGAVYTNMCDYLKALEYFQKSHDMLVTVLPLNYPSLADLYRCFSSVYYKMSDYSKALEYCDKTLQMEEMISPRNRSSVGHTYSFMGKIYLEMSNSRKAAEFYKKANDIIGVSLPVTIRDENGSFTTTGITISCIGGDSHVSDLHEDLRNTLQNLYNENRKSVNSRN</sequence>
<dbReference type="PROSITE" id="PS50293">
    <property type="entry name" value="TPR_REGION"/>
    <property type="match status" value="1"/>
</dbReference>